<evidence type="ECO:0000256" key="3">
    <source>
        <dbReference type="ARBA" id="ARBA00022692"/>
    </source>
</evidence>
<keyword evidence="5 6" id="KW-0472">Membrane</keyword>
<comment type="similarity">
    <text evidence="2">Belongs to the GtrA family.</text>
</comment>
<dbReference type="OrthoDB" id="9807815at2"/>
<evidence type="ECO:0000259" key="7">
    <source>
        <dbReference type="Pfam" id="PF04138"/>
    </source>
</evidence>
<dbReference type="AlphaFoldDB" id="A0A238ZXH3"/>
<dbReference type="Proteomes" id="UP000198386">
    <property type="component" value="Unassembled WGS sequence"/>
</dbReference>
<dbReference type="EMBL" id="FZOH01000001">
    <property type="protein sequence ID" value="SNR88020.1"/>
    <property type="molecule type" value="Genomic_DNA"/>
</dbReference>
<sequence>MRGSWRVLVRELSAFGVVGAASFVVDLAVFQAVYAGVGADAVVAKLVSTVVSTSTAFAGHRWWSFSTRARTGLRREYLAFAAVNAVTLLIGLGIVALVHHGLGQESSVVLLATNVFSIVVGTVIRFVAYRAWVFPAAPAPVAPDAAVGVLTR</sequence>
<evidence type="ECO:0000256" key="1">
    <source>
        <dbReference type="ARBA" id="ARBA00004141"/>
    </source>
</evidence>
<dbReference type="InterPro" id="IPR051401">
    <property type="entry name" value="GtrA_CellWall_Glycosyl"/>
</dbReference>
<evidence type="ECO:0000256" key="5">
    <source>
        <dbReference type="ARBA" id="ARBA00023136"/>
    </source>
</evidence>
<evidence type="ECO:0000256" key="6">
    <source>
        <dbReference type="SAM" id="Phobius"/>
    </source>
</evidence>
<reference evidence="9" key="1">
    <citation type="submission" date="2017-06" db="EMBL/GenBank/DDBJ databases">
        <authorList>
            <person name="Varghese N."/>
            <person name="Submissions S."/>
        </authorList>
    </citation>
    <scope>NUCLEOTIDE SEQUENCE [LARGE SCALE GENOMIC DNA]</scope>
    <source>
        <strain evidence="9">DSM 45423</strain>
    </source>
</reference>
<accession>A0A238ZXH3</accession>
<keyword evidence="3 6" id="KW-0812">Transmembrane</keyword>
<keyword evidence="9" id="KW-1185">Reference proteome</keyword>
<feature type="domain" description="GtrA/DPMS transmembrane" evidence="7">
    <location>
        <begin position="15"/>
        <end position="134"/>
    </location>
</feature>
<evidence type="ECO:0000256" key="4">
    <source>
        <dbReference type="ARBA" id="ARBA00022989"/>
    </source>
</evidence>
<proteinExistence type="inferred from homology"/>
<evidence type="ECO:0000256" key="2">
    <source>
        <dbReference type="ARBA" id="ARBA00009399"/>
    </source>
</evidence>
<keyword evidence="4 6" id="KW-1133">Transmembrane helix</keyword>
<evidence type="ECO:0000313" key="8">
    <source>
        <dbReference type="EMBL" id="SNR88020.1"/>
    </source>
</evidence>
<feature type="transmembrane region" description="Helical" evidence="6">
    <location>
        <begin position="12"/>
        <end position="34"/>
    </location>
</feature>
<name>A0A238ZXH3_9ACTN</name>
<dbReference type="InterPro" id="IPR007267">
    <property type="entry name" value="GtrA_DPMS_TM"/>
</dbReference>
<dbReference type="PANTHER" id="PTHR38459:SF1">
    <property type="entry name" value="PROPHAGE BACTOPRENOL-LINKED GLUCOSE TRANSLOCASE HOMOLOG"/>
    <property type="match status" value="1"/>
</dbReference>
<dbReference type="GO" id="GO:0000271">
    <property type="term" value="P:polysaccharide biosynthetic process"/>
    <property type="evidence" value="ECO:0007669"/>
    <property type="project" value="InterPro"/>
</dbReference>
<feature type="transmembrane region" description="Helical" evidence="6">
    <location>
        <begin position="77"/>
        <end position="102"/>
    </location>
</feature>
<gene>
    <name evidence="8" type="ORF">SAMN04488107_0413</name>
</gene>
<dbReference type="Pfam" id="PF04138">
    <property type="entry name" value="GtrA_DPMS_TM"/>
    <property type="match status" value="1"/>
</dbReference>
<dbReference type="PANTHER" id="PTHR38459">
    <property type="entry name" value="PROPHAGE BACTOPRENOL-LINKED GLUCOSE TRANSLOCASE HOMOLOG"/>
    <property type="match status" value="1"/>
</dbReference>
<dbReference type="GO" id="GO:0005886">
    <property type="term" value="C:plasma membrane"/>
    <property type="evidence" value="ECO:0007669"/>
    <property type="project" value="TreeGrafter"/>
</dbReference>
<organism evidence="8 9">
    <name type="scientific">Geodermatophilus saharensis</name>
    <dbReference type="NCBI Taxonomy" id="1137994"/>
    <lineage>
        <taxon>Bacteria</taxon>
        <taxon>Bacillati</taxon>
        <taxon>Actinomycetota</taxon>
        <taxon>Actinomycetes</taxon>
        <taxon>Geodermatophilales</taxon>
        <taxon>Geodermatophilaceae</taxon>
        <taxon>Geodermatophilus</taxon>
    </lineage>
</organism>
<feature type="transmembrane region" description="Helical" evidence="6">
    <location>
        <begin position="46"/>
        <end position="65"/>
    </location>
</feature>
<feature type="transmembrane region" description="Helical" evidence="6">
    <location>
        <begin position="108"/>
        <end position="128"/>
    </location>
</feature>
<protein>
    <submittedName>
        <fullName evidence="8">Putative flippase GtrA (Transmembrane translocase of bactoprenol-linked glucose)</fullName>
    </submittedName>
</protein>
<evidence type="ECO:0000313" key="9">
    <source>
        <dbReference type="Proteomes" id="UP000198386"/>
    </source>
</evidence>
<comment type="subcellular location">
    <subcellularLocation>
        <location evidence="1">Membrane</location>
        <topology evidence="1">Multi-pass membrane protein</topology>
    </subcellularLocation>
</comment>